<evidence type="ECO:0000313" key="13">
    <source>
        <dbReference type="Proteomes" id="UP000256424"/>
    </source>
</evidence>
<dbReference type="UniPathway" id="UPA00031">
    <property type="reaction ID" value="UER00009"/>
</dbReference>
<dbReference type="InterPro" id="IPR011060">
    <property type="entry name" value="RibuloseP-bd_barrel"/>
</dbReference>
<dbReference type="InterPro" id="IPR023016">
    <property type="entry name" value="HisA/PriA"/>
</dbReference>
<feature type="active site" description="Proton acceptor" evidence="9">
    <location>
        <position position="8"/>
    </location>
</feature>
<evidence type="ECO:0000256" key="4">
    <source>
        <dbReference type="ARBA" id="ARBA00009667"/>
    </source>
</evidence>
<dbReference type="OrthoDB" id="9807749at2"/>
<evidence type="ECO:0000256" key="8">
    <source>
        <dbReference type="ARBA" id="ARBA00023235"/>
    </source>
</evidence>
<dbReference type="Pfam" id="PF00977">
    <property type="entry name" value="His_biosynth"/>
    <property type="match status" value="1"/>
</dbReference>
<keyword evidence="13" id="KW-1185">Reference proteome</keyword>
<dbReference type="Proteomes" id="UP000256424">
    <property type="component" value="Unassembled WGS sequence"/>
</dbReference>
<keyword evidence="5 9" id="KW-0963">Cytoplasm</keyword>
<comment type="catalytic activity">
    <reaction evidence="1 9 11">
        <text>1-(5-phospho-beta-D-ribosyl)-5-[(5-phospho-beta-D-ribosylamino)methylideneamino]imidazole-4-carboxamide = 5-[(5-phospho-1-deoxy-D-ribulos-1-ylimino)methylamino]-1-(5-phospho-beta-D-ribosyl)imidazole-4-carboxamide</text>
        <dbReference type="Rhea" id="RHEA:15469"/>
        <dbReference type="ChEBI" id="CHEBI:58435"/>
        <dbReference type="ChEBI" id="CHEBI:58525"/>
        <dbReference type="EC" id="5.3.1.16"/>
    </reaction>
</comment>
<keyword evidence="7 9" id="KW-0368">Histidine biosynthesis</keyword>
<dbReference type="InterPro" id="IPR006063">
    <property type="entry name" value="HisA_bact_arch"/>
</dbReference>
<evidence type="ECO:0000256" key="10">
    <source>
        <dbReference type="RuleBase" id="RU003657"/>
    </source>
</evidence>
<evidence type="ECO:0000256" key="1">
    <source>
        <dbReference type="ARBA" id="ARBA00000901"/>
    </source>
</evidence>
<dbReference type="InterPro" id="IPR006062">
    <property type="entry name" value="His_biosynth"/>
</dbReference>
<dbReference type="AlphaFoldDB" id="A0A3D8J434"/>
<comment type="subcellular location">
    <subcellularLocation>
        <location evidence="2 9 11">Cytoplasm</location>
    </subcellularLocation>
</comment>
<accession>A0A3D8J434</accession>
<protein>
    <recommendedName>
        <fullName evidence="9 11">1-(5-phosphoribosyl)-5-[(5-phosphoribosylamino)methylideneamino] imidazole-4-carboxamide isomerase</fullName>
        <ecNumber evidence="9 11">5.3.1.16</ecNumber>
    </recommendedName>
    <alternativeName>
        <fullName evidence="9">Phosphoribosylformimino-5-aminoimidazole carboxamide ribotide isomerase</fullName>
    </alternativeName>
</protein>
<dbReference type="Gene3D" id="3.20.20.70">
    <property type="entry name" value="Aldolase class I"/>
    <property type="match status" value="1"/>
</dbReference>
<dbReference type="CDD" id="cd04732">
    <property type="entry name" value="HisA"/>
    <property type="match status" value="1"/>
</dbReference>
<dbReference type="SUPFAM" id="SSF51366">
    <property type="entry name" value="Ribulose-phoshate binding barrel"/>
    <property type="match status" value="1"/>
</dbReference>
<evidence type="ECO:0000256" key="2">
    <source>
        <dbReference type="ARBA" id="ARBA00004496"/>
    </source>
</evidence>
<keyword evidence="6 9" id="KW-0028">Amino-acid biosynthesis</keyword>
<dbReference type="GO" id="GO:0000162">
    <property type="term" value="P:L-tryptophan biosynthetic process"/>
    <property type="evidence" value="ECO:0007669"/>
    <property type="project" value="TreeGrafter"/>
</dbReference>
<keyword evidence="8 9" id="KW-0413">Isomerase</keyword>
<dbReference type="HAMAP" id="MF_01014">
    <property type="entry name" value="HisA"/>
    <property type="match status" value="1"/>
</dbReference>
<evidence type="ECO:0000313" key="12">
    <source>
        <dbReference type="EMBL" id="RDU72272.1"/>
    </source>
</evidence>
<dbReference type="GO" id="GO:0003949">
    <property type="term" value="F:1-(5-phosphoribosyl)-5-[(5-phosphoribosylamino)methylideneamino]imidazole-4-carboxamide isomerase activity"/>
    <property type="evidence" value="ECO:0007669"/>
    <property type="project" value="UniProtKB-UniRule"/>
</dbReference>
<dbReference type="EC" id="5.3.1.16" evidence="9 11"/>
<dbReference type="InterPro" id="IPR044524">
    <property type="entry name" value="Isoase_HisA-like"/>
</dbReference>
<dbReference type="EMBL" id="NXLW01000008">
    <property type="protein sequence ID" value="RDU72272.1"/>
    <property type="molecule type" value="Genomic_DNA"/>
</dbReference>
<evidence type="ECO:0000256" key="7">
    <source>
        <dbReference type="ARBA" id="ARBA00023102"/>
    </source>
</evidence>
<name>A0A3D8J434_9HELI</name>
<reference evidence="12 13" key="1">
    <citation type="submission" date="2018-04" db="EMBL/GenBank/DDBJ databases">
        <title>Novel Campyloabacter and Helicobacter Species and Strains.</title>
        <authorList>
            <person name="Mannion A.J."/>
            <person name="Shen Z."/>
            <person name="Fox J.G."/>
        </authorList>
    </citation>
    <scope>NUCLEOTIDE SEQUENCE [LARGE SCALE GENOMIC DNA]</scope>
    <source>
        <strain evidence="12 13">MIT 97-5075</strain>
    </source>
</reference>
<comment type="pathway">
    <text evidence="3 9 11">Amino-acid biosynthesis; L-histidine biosynthesis; L-histidine from 5-phospho-alpha-D-ribose 1-diphosphate: step 4/9.</text>
</comment>
<comment type="similarity">
    <text evidence="4 9 10">Belongs to the HisA/HisF family.</text>
</comment>
<gene>
    <name evidence="9 12" type="primary">hisA</name>
    <name evidence="12" type="ORF">CQA66_05180</name>
</gene>
<feature type="active site" description="Proton donor" evidence="9">
    <location>
        <position position="126"/>
    </location>
</feature>
<dbReference type="FunFam" id="3.20.20.70:FF:000009">
    <property type="entry name" value="1-(5-phosphoribosyl)-5-[(5-phosphoribosylamino)methylideneamino] imidazole-4-carboxamide isomerase"/>
    <property type="match status" value="1"/>
</dbReference>
<dbReference type="RefSeq" id="WP_104762299.1">
    <property type="nucleotide sequence ID" value="NZ_FZPM01000003.1"/>
</dbReference>
<comment type="caution">
    <text evidence="12">The sequence shown here is derived from an EMBL/GenBank/DDBJ whole genome shotgun (WGS) entry which is preliminary data.</text>
</comment>
<dbReference type="GO" id="GO:0000105">
    <property type="term" value="P:L-histidine biosynthetic process"/>
    <property type="evidence" value="ECO:0007669"/>
    <property type="project" value="UniProtKB-UniRule"/>
</dbReference>
<evidence type="ECO:0000256" key="6">
    <source>
        <dbReference type="ARBA" id="ARBA00022605"/>
    </source>
</evidence>
<organism evidence="12 13">
    <name type="scientific">Helicobacter aurati</name>
    <dbReference type="NCBI Taxonomy" id="137778"/>
    <lineage>
        <taxon>Bacteria</taxon>
        <taxon>Pseudomonadati</taxon>
        <taxon>Campylobacterota</taxon>
        <taxon>Epsilonproteobacteria</taxon>
        <taxon>Campylobacterales</taxon>
        <taxon>Helicobacteraceae</taxon>
        <taxon>Helicobacter</taxon>
    </lineage>
</organism>
<sequence length="234" mass="25773">MEIFPAIDLLDSKAVRLTKGDIASTKVYGEACDFAKYFEDCGAKWIHIVDLNGAFEGSPKNLNTIERILRDTSLKIQIGGGIRNEEYIKRYKESGATRIILGSAALKDPFWAKDMASKYSIAISIDSRDSKVATSGWLENNDISALDFAGQFYNSDVEAIICTDIGRDGLLSGINVDLTCNIAKCSGIFTIASGGFSCAKELESLQYYSEISGLIIGKAFYEKKLDFKKLKFTF</sequence>
<dbReference type="InterPro" id="IPR013785">
    <property type="entry name" value="Aldolase_TIM"/>
</dbReference>
<evidence type="ECO:0000256" key="11">
    <source>
        <dbReference type="RuleBase" id="RU003658"/>
    </source>
</evidence>
<dbReference type="PANTHER" id="PTHR43090:SF2">
    <property type="entry name" value="1-(5-PHOSPHORIBOSYL)-5-[(5-PHOSPHORIBOSYLAMINO)METHYLIDENEAMINO] IMIDAZOLE-4-CARBOXAMIDE ISOMERASE"/>
    <property type="match status" value="1"/>
</dbReference>
<evidence type="ECO:0000256" key="9">
    <source>
        <dbReference type="HAMAP-Rule" id="MF_01014"/>
    </source>
</evidence>
<evidence type="ECO:0000256" key="3">
    <source>
        <dbReference type="ARBA" id="ARBA00005133"/>
    </source>
</evidence>
<dbReference type="NCBIfam" id="TIGR00007">
    <property type="entry name" value="1-(5-phosphoribosyl)-5-[(5-phosphoribosylamino)methylideneamino]imidazole-4-carboxamide isomerase"/>
    <property type="match status" value="1"/>
</dbReference>
<proteinExistence type="inferred from homology"/>
<dbReference type="GO" id="GO:0005737">
    <property type="term" value="C:cytoplasm"/>
    <property type="evidence" value="ECO:0007669"/>
    <property type="project" value="UniProtKB-SubCell"/>
</dbReference>
<dbReference type="PANTHER" id="PTHR43090">
    <property type="entry name" value="1-(5-PHOSPHORIBOSYL)-5-[(5-PHOSPHORIBOSYLAMINO)METHYLIDENEAMINO] IMIDAZOLE-4-CARBOXAMIDE ISOMERASE"/>
    <property type="match status" value="1"/>
</dbReference>
<evidence type="ECO:0000256" key="5">
    <source>
        <dbReference type="ARBA" id="ARBA00022490"/>
    </source>
</evidence>